<dbReference type="AlphaFoldDB" id="K1T9F2"/>
<feature type="non-terminal residue" evidence="2">
    <location>
        <position position="1"/>
    </location>
</feature>
<dbReference type="Gene3D" id="2.60.120.890">
    <property type="entry name" value="BT2081, beta-jelly-roll domain"/>
    <property type="match status" value="1"/>
</dbReference>
<reference evidence="2" key="1">
    <citation type="journal article" date="2013" name="Environ. Microbiol.">
        <title>Microbiota from the distal guts of lean and obese adolescents exhibit partial functional redundancy besides clear differences in community structure.</title>
        <authorList>
            <person name="Ferrer M."/>
            <person name="Ruiz A."/>
            <person name="Lanza F."/>
            <person name="Haange S.B."/>
            <person name="Oberbach A."/>
            <person name="Till H."/>
            <person name="Bargiela R."/>
            <person name="Campoy C."/>
            <person name="Segura M.T."/>
            <person name="Richter M."/>
            <person name="von Bergen M."/>
            <person name="Seifert J."/>
            <person name="Suarez A."/>
        </authorList>
    </citation>
    <scope>NUCLEOTIDE SEQUENCE</scope>
</reference>
<comment type="caution">
    <text evidence="2">The sequence shown here is derived from an EMBL/GenBank/DDBJ whole genome shotgun (WGS) entry which is preliminary data.</text>
</comment>
<dbReference type="EMBL" id="AJWY01006662">
    <property type="protein sequence ID" value="EKC66228.1"/>
    <property type="molecule type" value="Genomic_DNA"/>
</dbReference>
<protein>
    <recommendedName>
        <fullName evidence="1">Putative carbohydrate metabolism domain-containing protein</fullName>
    </recommendedName>
</protein>
<proteinExistence type="predicted"/>
<dbReference type="InterPro" id="IPR025112">
    <property type="entry name" value="PCMD"/>
</dbReference>
<dbReference type="InterPro" id="IPR038653">
    <property type="entry name" value="Put_CMD_sf"/>
</dbReference>
<feature type="domain" description="Putative carbohydrate metabolism" evidence="1">
    <location>
        <begin position="8"/>
        <end position="178"/>
    </location>
</feature>
<name>K1T9F2_9ZZZZ</name>
<dbReference type="Pfam" id="PF13201">
    <property type="entry name" value="PCMD"/>
    <property type="match status" value="1"/>
</dbReference>
<gene>
    <name evidence="2" type="ORF">LEA_09923</name>
</gene>
<sequence length="181" mass="19420">ASSTLGILASGNLFTATFSMKGTDGTVGFGQKYNYTARPKGLRFKYHATVGTVDIQKNFGGPIAMGEQDLSTIYVCIVDWSARRNVTSGVSKPTGTWDPSVQTDLEGSGRIIAYGVMDISASTEGESLIGGEIPLVYYDTACAAPQSSYTLVISCATSKYGDYMNGCSKNVLYVDDFEWVY</sequence>
<accession>K1T9F2</accession>
<evidence type="ECO:0000313" key="2">
    <source>
        <dbReference type="EMBL" id="EKC66228.1"/>
    </source>
</evidence>
<evidence type="ECO:0000259" key="1">
    <source>
        <dbReference type="Pfam" id="PF13201"/>
    </source>
</evidence>
<organism evidence="2">
    <name type="scientific">human gut metagenome</name>
    <dbReference type="NCBI Taxonomy" id="408170"/>
    <lineage>
        <taxon>unclassified sequences</taxon>
        <taxon>metagenomes</taxon>
        <taxon>organismal metagenomes</taxon>
    </lineage>
</organism>